<dbReference type="AlphaFoldDB" id="A0A662Z0V0"/>
<reference evidence="1" key="2">
    <citation type="journal article" date="2021" name="PeerJ">
        <title>Extensive microbial diversity within the chicken gut microbiome revealed by metagenomics and culture.</title>
        <authorList>
            <person name="Gilroy R."/>
            <person name="Ravi A."/>
            <person name="Getino M."/>
            <person name="Pursley I."/>
            <person name="Horton D.L."/>
            <person name="Alikhan N.F."/>
            <person name="Baker D."/>
            <person name="Gharbi K."/>
            <person name="Hall N."/>
            <person name="Watson M."/>
            <person name="Adriaenssens E.M."/>
            <person name="Foster-Nyarko E."/>
            <person name="Jarju S."/>
            <person name="Secka A."/>
            <person name="Antonio M."/>
            <person name="Oren A."/>
            <person name="Chaudhuri R.R."/>
            <person name="La Ragione R."/>
            <person name="Hildebrand F."/>
            <person name="Pallen M.J."/>
        </authorList>
    </citation>
    <scope>NUCLEOTIDE SEQUENCE</scope>
    <source>
        <strain evidence="1">6019</strain>
    </source>
</reference>
<proteinExistence type="predicted"/>
<dbReference type="Pfam" id="PF10673">
    <property type="entry name" value="DUF2487"/>
    <property type="match status" value="1"/>
</dbReference>
<dbReference type="EMBL" id="DYYI01000045">
    <property type="protein sequence ID" value="HJE19558.1"/>
    <property type="molecule type" value="Genomic_DNA"/>
</dbReference>
<accession>A0A662Z0V0</accession>
<evidence type="ECO:0000313" key="2">
    <source>
        <dbReference type="EMBL" id="SEV83560.1"/>
    </source>
</evidence>
<sequence>MFYNPSDLSILKDEFEYIDTAIIPLQKIDMNGDAKIHANNIELIQMITMQLERQFRGRLFITPSISIVNDDLTAANNYREQLQNYGFKNIVFLCDKSYKIEGEVLHFNQIPIESMSQDMKMEMVNDEVKTVMKAIIQIWNK</sequence>
<keyword evidence="3" id="KW-1185">Reference proteome</keyword>
<reference evidence="2 3" key="1">
    <citation type="submission" date="2016-10" db="EMBL/GenBank/DDBJ databases">
        <authorList>
            <person name="Varghese N."/>
            <person name="Submissions S."/>
        </authorList>
    </citation>
    <scope>NUCLEOTIDE SEQUENCE [LARGE SCALE GENOMIC DNA]</scope>
    <source>
        <strain evidence="2 3">IBRC-M10081</strain>
    </source>
</reference>
<dbReference type="RefSeq" id="WP_091473315.1">
    <property type="nucleotide sequence ID" value="NZ_FOIT01000001.1"/>
</dbReference>
<dbReference type="Proteomes" id="UP000243605">
    <property type="component" value="Unassembled WGS sequence"/>
</dbReference>
<organism evidence="2 3">
    <name type="scientific">Aliicoccus persicus</name>
    <dbReference type="NCBI Taxonomy" id="930138"/>
    <lineage>
        <taxon>Bacteria</taxon>
        <taxon>Bacillati</taxon>
        <taxon>Bacillota</taxon>
        <taxon>Bacilli</taxon>
        <taxon>Bacillales</taxon>
        <taxon>Staphylococcaceae</taxon>
        <taxon>Aliicoccus</taxon>
    </lineage>
</organism>
<evidence type="ECO:0000313" key="1">
    <source>
        <dbReference type="EMBL" id="HJE19558.1"/>
    </source>
</evidence>
<protein>
    <submittedName>
        <fullName evidence="1">YpiF family protein</fullName>
    </submittedName>
</protein>
<name>A0A662Z0V0_9STAP</name>
<reference evidence="1" key="3">
    <citation type="submission" date="2021-09" db="EMBL/GenBank/DDBJ databases">
        <authorList>
            <person name="Gilroy R."/>
        </authorList>
    </citation>
    <scope>NUCLEOTIDE SEQUENCE</scope>
    <source>
        <strain evidence="1">6019</strain>
    </source>
</reference>
<gene>
    <name evidence="1" type="ORF">K8V35_04330</name>
    <name evidence="2" type="ORF">SAMN05192557_0352</name>
</gene>
<evidence type="ECO:0000313" key="3">
    <source>
        <dbReference type="Proteomes" id="UP000243605"/>
    </source>
</evidence>
<dbReference type="Proteomes" id="UP000763505">
    <property type="component" value="Unassembled WGS sequence"/>
</dbReference>
<dbReference type="InterPro" id="IPR019615">
    <property type="entry name" value="DUF2487"/>
</dbReference>
<dbReference type="OrthoDB" id="2678750at2"/>
<dbReference type="EMBL" id="FOIT01000001">
    <property type="protein sequence ID" value="SEV83560.1"/>
    <property type="molecule type" value="Genomic_DNA"/>
</dbReference>